<organism evidence="10 11">
    <name type="scientific">Lachancea fermentati</name>
    <name type="common">Zygosaccharomyces fermentati</name>
    <dbReference type="NCBI Taxonomy" id="4955"/>
    <lineage>
        <taxon>Eukaryota</taxon>
        <taxon>Fungi</taxon>
        <taxon>Dikarya</taxon>
        <taxon>Ascomycota</taxon>
        <taxon>Saccharomycotina</taxon>
        <taxon>Saccharomycetes</taxon>
        <taxon>Saccharomycetales</taxon>
        <taxon>Saccharomycetaceae</taxon>
        <taxon>Lachancea</taxon>
    </lineage>
</organism>
<dbReference type="PANTHER" id="PTHR45962:SF1">
    <property type="entry name" value="N-FATTY-ACYL-AMINO ACID SYNTHASE_HYDROLASE PM20D1"/>
    <property type="match status" value="1"/>
</dbReference>
<sequence>MLRDYAPIEGVSNNRRKRVWSIAAIVTFALFCAYHLWNSLGGDTSGPSLEALICDQVEKTTALPVEKVQQLLADEKLYNDTLGKLVNAVKVPTEIYDTYVNPDIDPSFAGWEPFKLMHKQLAKDFPAVWSQLKVETVNHYGLIITWKGSDAALKPAMFAAHMDVVPVERKTWSSWEHEPFSGEVSEDSEFGTLVWGRGSFDDKNMLIGILQALEYMLTEEPDFVPQRSVIVALGFDEEAGGPFGAGYITDILYKRYGKNGILSIVDEGVLGVKEVSDVLVASPGTAEKGRCDVWFHLNTPGGHSSVPPDHTSIGIAAELIASIESSKFPAMFTDKNPFSQYHRCIAEHSPSMDPRLKKDFSRSMEDDAANSRVIKYLIETGGKKTEYLMRSTHAFDIIQGGIKANALPETVSFLVDSRIAVESSVAEINQVFIEKTLAVAAKYDLGVTFQGNVLRPATPNGNFNLTQEGSLEPAPPSPNNDVWKSFAATIKTLYEDVVFPTKFDEPRELVVAPSIMSANTDTAHYWNLTENIYRYQPGFALEDTLSTIHSVNEHINFETVMHVVAFTYGYVHVVNTERYIN</sequence>
<dbReference type="OMA" id="YGLLITW"/>
<keyword evidence="2" id="KW-0645">Protease</keyword>
<dbReference type="AlphaFoldDB" id="A0A1G4MJ05"/>
<name>A0A1G4MJ05_LACFM</name>
<feature type="binding site" evidence="7">
    <location>
        <position position="161"/>
    </location>
    <ligand>
        <name>Zn(2+)</name>
        <dbReference type="ChEBI" id="CHEBI:29105"/>
        <label>2</label>
    </ligand>
</feature>
<protein>
    <submittedName>
        <fullName evidence="10">LAFE_0G16864g1_1</fullName>
    </submittedName>
</protein>
<dbReference type="Gene3D" id="3.30.70.360">
    <property type="match status" value="1"/>
</dbReference>
<feature type="active site" evidence="6">
    <location>
        <position position="163"/>
    </location>
</feature>
<dbReference type="GO" id="GO:0004181">
    <property type="term" value="F:metallocarboxypeptidase activity"/>
    <property type="evidence" value="ECO:0007669"/>
    <property type="project" value="InterPro"/>
</dbReference>
<dbReference type="GO" id="GO:0000328">
    <property type="term" value="C:fungal-type vacuole lumen"/>
    <property type="evidence" value="ECO:0007669"/>
    <property type="project" value="TreeGrafter"/>
</dbReference>
<keyword evidence="8" id="KW-0472">Membrane</keyword>
<dbReference type="PIRSF" id="PIRSF037217">
    <property type="entry name" value="Carboxypeptidase_S"/>
    <property type="match status" value="1"/>
</dbReference>
<dbReference type="Pfam" id="PF01546">
    <property type="entry name" value="Peptidase_M20"/>
    <property type="match status" value="1"/>
</dbReference>
<dbReference type="OrthoDB" id="3064516at2759"/>
<comment type="similarity">
    <text evidence="1">Belongs to the peptidase M20A family.</text>
</comment>
<keyword evidence="3 7" id="KW-0479">Metal-binding</keyword>
<dbReference type="Pfam" id="PF07687">
    <property type="entry name" value="M20_dimer"/>
    <property type="match status" value="1"/>
</dbReference>
<dbReference type="CDD" id="cd05674">
    <property type="entry name" value="M20_yscS"/>
    <property type="match status" value="1"/>
</dbReference>
<feature type="transmembrane region" description="Helical" evidence="8">
    <location>
        <begin position="20"/>
        <end position="37"/>
    </location>
</feature>
<evidence type="ECO:0000256" key="8">
    <source>
        <dbReference type="SAM" id="Phobius"/>
    </source>
</evidence>
<evidence type="ECO:0000256" key="5">
    <source>
        <dbReference type="ARBA" id="ARBA00022833"/>
    </source>
</evidence>
<evidence type="ECO:0000313" key="10">
    <source>
        <dbReference type="EMBL" id="SCW03726.1"/>
    </source>
</evidence>
<reference evidence="10 11" key="1">
    <citation type="submission" date="2016-03" db="EMBL/GenBank/DDBJ databases">
        <authorList>
            <person name="Devillers H."/>
        </authorList>
    </citation>
    <scope>NUCLEOTIDE SEQUENCE [LARGE SCALE GENOMIC DNA]</scope>
    <source>
        <strain evidence="10">CBS 6772</strain>
    </source>
</reference>
<evidence type="ECO:0000313" key="11">
    <source>
        <dbReference type="Proteomes" id="UP000190831"/>
    </source>
</evidence>
<evidence type="ECO:0000259" key="9">
    <source>
        <dbReference type="Pfam" id="PF07687"/>
    </source>
</evidence>
<evidence type="ECO:0000256" key="1">
    <source>
        <dbReference type="ARBA" id="ARBA00006247"/>
    </source>
</evidence>
<dbReference type="Gene3D" id="1.10.150.900">
    <property type="match status" value="1"/>
</dbReference>
<feature type="binding site" evidence="7">
    <location>
        <position position="201"/>
    </location>
    <ligand>
        <name>Zn(2+)</name>
        <dbReference type="ChEBI" id="CHEBI:29105"/>
        <label>1</label>
    </ligand>
</feature>
<gene>
    <name evidence="10" type="ORF">LAFE_0G16864G</name>
</gene>
<feature type="binding site" evidence="7">
    <location>
        <position position="238"/>
    </location>
    <ligand>
        <name>Zn(2+)</name>
        <dbReference type="ChEBI" id="CHEBI:29105"/>
        <label>1</label>
    </ligand>
</feature>
<dbReference type="Gene3D" id="3.40.630.10">
    <property type="entry name" value="Zn peptidases"/>
    <property type="match status" value="1"/>
</dbReference>
<feature type="domain" description="Peptidase M20 dimerisation" evidence="9">
    <location>
        <begin position="286"/>
        <end position="435"/>
    </location>
</feature>
<evidence type="ECO:0000256" key="7">
    <source>
        <dbReference type="PIRSR" id="PIRSR037217-2"/>
    </source>
</evidence>
<feature type="binding site" evidence="7">
    <location>
        <position position="201"/>
    </location>
    <ligand>
        <name>Zn(2+)</name>
        <dbReference type="ChEBI" id="CHEBI:29105"/>
        <label>2</label>
    </ligand>
</feature>
<dbReference type="GO" id="GO:0046872">
    <property type="term" value="F:metal ion binding"/>
    <property type="evidence" value="ECO:0007669"/>
    <property type="project" value="UniProtKB-KW"/>
</dbReference>
<dbReference type="Proteomes" id="UP000190831">
    <property type="component" value="Chromosome G"/>
</dbReference>
<dbReference type="GO" id="GO:0051603">
    <property type="term" value="P:proteolysis involved in protein catabolic process"/>
    <property type="evidence" value="ECO:0007669"/>
    <property type="project" value="TreeGrafter"/>
</dbReference>
<feature type="binding site" evidence="7">
    <location>
        <position position="549"/>
    </location>
    <ligand>
        <name>Zn(2+)</name>
        <dbReference type="ChEBI" id="CHEBI:29105"/>
        <label>1</label>
    </ligand>
</feature>
<keyword evidence="4" id="KW-0378">Hydrolase</keyword>
<keyword evidence="5 7" id="KW-0862">Zinc</keyword>
<dbReference type="InterPro" id="IPR036264">
    <property type="entry name" value="Bact_exopeptidase_dim_dom"/>
</dbReference>
<evidence type="ECO:0000256" key="2">
    <source>
        <dbReference type="ARBA" id="ARBA00022670"/>
    </source>
</evidence>
<dbReference type="SUPFAM" id="SSF53187">
    <property type="entry name" value="Zn-dependent exopeptidases"/>
    <property type="match status" value="1"/>
</dbReference>
<feature type="active site" description="Proton acceptor" evidence="6">
    <location>
        <position position="237"/>
    </location>
</feature>
<dbReference type="InterPro" id="IPR017141">
    <property type="entry name" value="Pept_M20_carboxypep"/>
</dbReference>
<evidence type="ECO:0000256" key="3">
    <source>
        <dbReference type="ARBA" id="ARBA00022723"/>
    </source>
</evidence>
<dbReference type="InterPro" id="IPR047177">
    <property type="entry name" value="Pept_M20A"/>
</dbReference>
<feature type="binding site" evidence="7">
    <location>
        <position position="266"/>
    </location>
    <ligand>
        <name>Zn(2+)</name>
        <dbReference type="ChEBI" id="CHEBI:29105"/>
        <label>2</label>
    </ligand>
</feature>
<keyword evidence="8" id="KW-1133">Transmembrane helix</keyword>
<dbReference type="InterPro" id="IPR011650">
    <property type="entry name" value="Peptidase_M20_dimer"/>
</dbReference>
<evidence type="ECO:0000256" key="4">
    <source>
        <dbReference type="ARBA" id="ARBA00022801"/>
    </source>
</evidence>
<dbReference type="SUPFAM" id="SSF55031">
    <property type="entry name" value="Bacterial exopeptidase dimerisation domain"/>
    <property type="match status" value="1"/>
</dbReference>
<dbReference type="InterPro" id="IPR002933">
    <property type="entry name" value="Peptidase_M20"/>
</dbReference>
<evidence type="ECO:0000256" key="6">
    <source>
        <dbReference type="PIRSR" id="PIRSR037217-1"/>
    </source>
</evidence>
<dbReference type="PANTHER" id="PTHR45962">
    <property type="entry name" value="N-FATTY-ACYL-AMINO ACID SYNTHASE/HYDROLASE PM20D1"/>
    <property type="match status" value="1"/>
</dbReference>
<accession>A0A1G4MJ05</accession>
<keyword evidence="8" id="KW-0812">Transmembrane</keyword>
<keyword evidence="11" id="KW-1185">Reference proteome</keyword>
<dbReference type="EMBL" id="LT598486">
    <property type="protein sequence ID" value="SCW03726.1"/>
    <property type="molecule type" value="Genomic_DNA"/>
</dbReference>
<dbReference type="STRING" id="4955.A0A1G4MJ05"/>
<proteinExistence type="inferred from homology"/>